<evidence type="ECO:0000313" key="2">
    <source>
        <dbReference type="Proteomes" id="UP000237105"/>
    </source>
</evidence>
<comment type="caution">
    <text evidence="1">The sequence shown here is derived from an EMBL/GenBank/DDBJ whole genome shotgun (WGS) entry which is preliminary data.</text>
</comment>
<dbReference type="Proteomes" id="UP000237105">
    <property type="component" value="Unassembled WGS sequence"/>
</dbReference>
<evidence type="ECO:0000313" key="1">
    <source>
        <dbReference type="EMBL" id="PON58629.1"/>
    </source>
</evidence>
<protein>
    <submittedName>
        <fullName evidence="1">Uncharacterized protein</fullName>
    </submittedName>
</protein>
<organism evidence="1 2">
    <name type="scientific">Parasponia andersonii</name>
    <name type="common">Sponia andersonii</name>
    <dbReference type="NCBI Taxonomy" id="3476"/>
    <lineage>
        <taxon>Eukaryota</taxon>
        <taxon>Viridiplantae</taxon>
        <taxon>Streptophyta</taxon>
        <taxon>Embryophyta</taxon>
        <taxon>Tracheophyta</taxon>
        <taxon>Spermatophyta</taxon>
        <taxon>Magnoliopsida</taxon>
        <taxon>eudicotyledons</taxon>
        <taxon>Gunneridae</taxon>
        <taxon>Pentapetalae</taxon>
        <taxon>rosids</taxon>
        <taxon>fabids</taxon>
        <taxon>Rosales</taxon>
        <taxon>Cannabaceae</taxon>
        <taxon>Parasponia</taxon>
    </lineage>
</organism>
<gene>
    <name evidence="1" type="ORF">PanWU01x14_165190</name>
</gene>
<accession>A0A2P5CC43</accession>
<proteinExistence type="predicted"/>
<name>A0A2P5CC43_PARAD</name>
<sequence length="25" mass="3021">MIFSHLLMEPSHKYHFSYNVVLMPV</sequence>
<reference evidence="2" key="1">
    <citation type="submission" date="2016-06" db="EMBL/GenBank/DDBJ databases">
        <title>Parallel loss of symbiosis genes in relatives of nitrogen-fixing non-legume Parasponia.</title>
        <authorList>
            <person name="Van Velzen R."/>
            <person name="Holmer R."/>
            <person name="Bu F."/>
            <person name="Rutten L."/>
            <person name="Van Zeijl A."/>
            <person name="Liu W."/>
            <person name="Santuari L."/>
            <person name="Cao Q."/>
            <person name="Sharma T."/>
            <person name="Shen D."/>
            <person name="Roswanjaya Y."/>
            <person name="Wardhani T."/>
            <person name="Kalhor M.S."/>
            <person name="Jansen J."/>
            <person name="Van den Hoogen J."/>
            <person name="Gungor B."/>
            <person name="Hartog M."/>
            <person name="Hontelez J."/>
            <person name="Verver J."/>
            <person name="Yang W.-C."/>
            <person name="Schijlen E."/>
            <person name="Repin R."/>
            <person name="Schilthuizen M."/>
            <person name="Schranz E."/>
            <person name="Heidstra R."/>
            <person name="Miyata K."/>
            <person name="Fedorova E."/>
            <person name="Kohlen W."/>
            <person name="Bisseling T."/>
            <person name="Smit S."/>
            <person name="Geurts R."/>
        </authorList>
    </citation>
    <scope>NUCLEOTIDE SEQUENCE [LARGE SCALE GENOMIC DNA]</scope>
    <source>
        <strain evidence="2">cv. WU1-14</strain>
    </source>
</reference>
<dbReference type="AlphaFoldDB" id="A0A2P5CC43"/>
<keyword evidence="2" id="KW-1185">Reference proteome</keyword>
<dbReference type="EMBL" id="JXTB01000147">
    <property type="protein sequence ID" value="PON58629.1"/>
    <property type="molecule type" value="Genomic_DNA"/>
</dbReference>